<dbReference type="Proteomes" id="UP000308891">
    <property type="component" value="Unassembled WGS sequence"/>
</dbReference>
<evidence type="ECO:0000313" key="3">
    <source>
        <dbReference type="Proteomes" id="UP000308891"/>
    </source>
</evidence>
<evidence type="ECO:0000259" key="1">
    <source>
        <dbReference type="Pfam" id="PF00711"/>
    </source>
</evidence>
<protein>
    <recommendedName>
        <fullName evidence="1">Beta-defensin-like domain-containing protein</fullName>
    </recommendedName>
</protein>
<comment type="caution">
    <text evidence="2">The sequence shown here is derived from an EMBL/GenBank/DDBJ whole genome shotgun (WGS) entry which is preliminary data.</text>
</comment>
<feature type="domain" description="Beta-defensin-like" evidence="1">
    <location>
        <begin position="5"/>
        <end position="27"/>
    </location>
</feature>
<proteinExistence type="predicted"/>
<dbReference type="AlphaFoldDB" id="A0A4T0UX93"/>
<dbReference type="EMBL" id="STGJ01000007">
    <property type="protein sequence ID" value="TIC83396.1"/>
    <property type="molecule type" value="Genomic_DNA"/>
</dbReference>
<reference evidence="2 3" key="1">
    <citation type="submission" date="2019-04" db="EMBL/GenBank/DDBJ databases">
        <title>Crenobacter sp. nov.</title>
        <authorList>
            <person name="Shi S."/>
        </authorList>
    </citation>
    <scope>NUCLEOTIDE SEQUENCE [LARGE SCALE GENOMIC DNA]</scope>
    <source>
        <strain evidence="2 3">GY 70310</strain>
    </source>
</reference>
<keyword evidence="3" id="KW-1185">Reference proteome</keyword>
<dbReference type="InterPro" id="IPR001855">
    <property type="entry name" value="Defensin_beta-like"/>
</dbReference>
<dbReference type="GO" id="GO:0006952">
    <property type="term" value="P:defense response"/>
    <property type="evidence" value="ECO:0007669"/>
    <property type="project" value="InterPro"/>
</dbReference>
<accession>A0A4T0UX93</accession>
<evidence type="ECO:0000313" key="2">
    <source>
        <dbReference type="EMBL" id="TIC83396.1"/>
    </source>
</evidence>
<organism evidence="2 3">
    <name type="scientific">Crenobacter intestini</name>
    <dbReference type="NCBI Taxonomy" id="2563443"/>
    <lineage>
        <taxon>Bacteria</taxon>
        <taxon>Pseudomonadati</taxon>
        <taxon>Pseudomonadota</taxon>
        <taxon>Betaproteobacteria</taxon>
        <taxon>Neisseriales</taxon>
        <taxon>Neisseriaceae</taxon>
        <taxon>Crenobacter</taxon>
    </lineage>
</organism>
<gene>
    <name evidence="2" type="ORF">E5K04_07500</name>
</gene>
<dbReference type="Pfam" id="PF00711">
    <property type="entry name" value="Defensin_beta"/>
    <property type="match status" value="1"/>
</dbReference>
<dbReference type="GO" id="GO:0005576">
    <property type="term" value="C:extracellular region"/>
    <property type="evidence" value="ECO:0007669"/>
    <property type="project" value="InterPro"/>
</dbReference>
<name>A0A4T0UX93_9NEIS</name>
<sequence length="38" mass="4312">MDNANRLSCLICKGICHLQACRWLMRIGNYICVQSVGQ</sequence>